<sequence length="257" mass="28916">MKIDVPEDVRRQLDACVEVIRSRVPGLVAIYLHGSICLGEFVPGKSDIDLLVICSEPMDAGCRASFADALLEVHRKPCKLELSVIMEDDLRSTPVMCQFHFSELWAGRYAAHDESNPLLHGPFPDDDIPSYIRLVRQQGIVLYGSPPDGVLPVITDEQFRQAIAADIDAFAFEAYGMFDSNILTLARILSFIRTGKIMTKVQGARWAMAQYPRFRPLLEQAVDAYLNDVHRPYNDVQLSEYKAFLTEEIRRGLGDTP</sequence>
<name>A0ABS4JWJ1_9FIRM</name>
<comment type="caution">
    <text evidence="4">The sequence shown here is derived from an EMBL/GenBank/DDBJ whole genome shotgun (WGS) entry which is preliminary data.</text>
</comment>
<keyword evidence="5" id="KW-1185">Reference proteome</keyword>
<dbReference type="CDD" id="cd05403">
    <property type="entry name" value="NT_KNTase_like"/>
    <property type="match status" value="1"/>
</dbReference>
<keyword evidence="4" id="KW-0548">Nucleotidyltransferase</keyword>
<dbReference type="Pfam" id="PF01909">
    <property type="entry name" value="NTP_transf_2"/>
    <property type="match status" value="1"/>
</dbReference>
<reference evidence="4 5" key="1">
    <citation type="submission" date="2021-03" db="EMBL/GenBank/DDBJ databases">
        <title>Genomic Encyclopedia of Type Strains, Phase IV (KMG-IV): sequencing the most valuable type-strain genomes for metagenomic binning, comparative biology and taxonomic classification.</title>
        <authorList>
            <person name="Goeker M."/>
        </authorList>
    </citation>
    <scope>NUCLEOTIDE SEQUENCE [LARGE SCALE GENOMIC DNA]</scope>
    <source>
        <strain evidence="4 5">DSM 27138</strain>
    </source>
</reference>
<dbReference type="GO" id="GO:0009012">
    <property type="term" value="F:aminoglycoside 3''-adenylyltransferase activity"/>
    <property type="evidence" value="ECO:0007669"/>
    <property type="project" value="UniProtKB-EC"/>
</dbReference>
<dbReference type="Pfam" id="PF13427">
    <property type="entry name" value="AadA_C"/>
    <property type="match status" value="1"/>
</dbReference>
<protein>
    <submittedName>
        <fullName evidence="4">Streptomycin 3'-adenylyltransferase</fullName>
        <ecNumber evidence="4">2.7.7.47</ecNumber>
    </submittedName>
</protein>
<dbReference type="EMBL" id="JAGGLG010000027">
    <property type="protein sequence ID" value="MBP2019356.1"/>
    <property type="molecule type" value="Genomic_DNA"/>
</dbReference>
<evidence type="ECO:0000259" key="3">
    <source>
        <dbReference type="Pfam" id="PF13427"/>
    </source>
</evidence>
<proteinExistence type="predicted"/>
<gene>
    <name evidence="4" type="ORF">J2Z79_002795</name>
</gene>
<dbReference type="InterPro" id="IPR025184">
    <property type="entry name" value="AadA_C"/>
</dbReference>
<dbReference type="SUPFAM" id="SSF81301">
    <property type="entry name" value="Nucleotidyltransferase"/>
    <property type="match status" value="1"/>
</dbReference>
<evidence type="ECO:0000313" key="4">
    <source>
        <dbReference type="EMBL" id="MBP2019356.1"/>
    </source>
</evidence>
<accession>A0ABS4JWJ1</accession>
<keyword evidence="1 4" id="KW-0808">Transferase</keyword>
<feature type="domain" description="Adenylyltransferase AadA C-terminal" evidence="3">
    <location>
        <begin position="150"/>
        <end position="241"/>
    </location>
</feature>
<dbReference type="InterPro" id="IPR002934">
    <property type="entry name" value="Polymerase_NTP_transf_dom"/>
</dbReference>
<dbReference type="EC" id="2.7.7.47" evidence="4"/>
<organism evidence="4 5">
    <name type="scientific">Symbiobacterium terraclitae</name>
    <dbReference type="NCBI Taxonomy" id="557451"/>
    <lineage>
        <taxon>Bacteria</taxon>
        <taxon>Bacillati</taxon>
        <taxon>Bacillota</taxon>
        <taxon>Clostridia</taxon>
        <taxon>Eubacteriales</taxon>
        <taxon>Symbiobacteriaceae</taxon>
        <taxon>Symbiobacterium</taxon>
    </lineage>
</organism>
<evidence type="ECO:0000256" key="1">
    <source>
        <dbReference type="ARBA" id="ARBA00022679"/>
    </source>
</evidence>
<dbReference type="InterPro" id="IPR043519">
    <property type="entry name" value="NT_sf"/>
</dbReference>
<feature type="domain" description="Polymerase nucleotidyl transferase" evidence="2">
    <location>
        <begin position="16"/>
        <end position="59"/>
    </location>
</feature>
<evidence type="ECO:0000259" key="2">
    <source>
        <dbReference type="Pfam" id="PF01909"/>
    </source>
</evidence>
<dbReference type="Proteomes" id="UP001519289">
    <property type="component" value="Unassembled WGS sequence"/>
</dbReference>
<evidence type="ECO:0000313" key="5">
    <source>
        <dbReference type="Proteomes" id="UP001519289"/>
    </source>
</evidence>
<dbReference type="RefSeq" id="WP_209467470.1">
    <property type="nucleotide sequence ID" value="NZ_JAGGLG010000027.1"/>
</dbReference>
<dbReference type="Gene3D" id="3.30.460.10">
    <property type="entry name" value="Beta Polymerase, domain 2"/>
    <property type="match status" value="1"/>
</dbReference>